<sequence length="320" mass="35151">MRARTLPYACTPERASKCESFCVWTVRKAACIHWLFEKPFWAQATGIGVDSARFTGTKEARAWRSFFFVMAGNPDAPRDTPVVTCYASSSANAPEHYQQAAFELGVAIAKRGWSQRNGGGRFGLMGKLTEGALSVGGRVDAVILDIFRVHNCHPELPSVRTVTNMAERKRGLYLDSDAFVALPGGLGTLEELAEVLSWRQLGFHNKPIVLFDVDGYWEPIVEWMRAAASLKMINAHFLHHGGVRCESTAEGVCDAIEQAWRAPAPSLEDAPSRCKIADRMTAGTRDKLDTDGTAIDAAADWTWTATYPSVDPARSRRAIG</sequence>
<evidence type="ECO:0000313" key="2">
    <source>
        <dbReference type="Proteomes" id="UP000007014"/>
    </source>
</evidence>
<protein>
    <recommendedName>
        <fullName evidence="3">AMP nucleosidase</fullName>
    </recommendedName>
</protein>
<keyword evidence="2" id="KW-1185">Reference proteome</keyword>
<dbReference type="AlphaFoldDB" id="M1UQR4"/>
<dbReference type="InterPro" id="IPR005269">
    <property type="entry name" value="LOG"/>
</dbReference>
<dbReference type="Pfam" id="PF03641">
    <property type="entry name" value="Lysine_decarbox"/>
    <property type="match status" value="1"/>
</dbReference>
<gene>
    <name evidence="1" type="ORF">CYME_CMH205C</name>
</gene>
<dbReference type="PANTHER" id="PTHR31223">
    <property type="entry name" value="LOG FAMILY PROTEIN YJL055W"/>
    <property type="match status" value="1"/>
</dbReference>
<dbReference type="STRING" id="280699.M1UQR4"/>
<name>M1UQR4_CYAM1</name>
<dbReference type="SUPFAM" id="SSF102405">
    <property type="entry name" value="MCP/YpsA-like"/>
    <property type="match status" value="1"/>
</dbReference>
<dbReference type="NCBIfam" id="TIGR00730">
    <property type="entry name" value="Rossman fold protein, TIGR00730 family"/>
    <property type="match status" value="1"/>
</dbReference>
<dbReference type="GO" id="GO:0009691">
    <property type="term" value="P:cytokinin biosynthetic process"/>
    <property type="evidence" value="ECO:0007669"/>
    <property type="project" value="InterPro"/>
</dbReference>
<dbReference type="KEGG" id="cme:CYME_CMH205C"/>
<dbReference type="GO" id="GO:0016799">
    <property type="term" value="F:hydrolase activity, hydrolyzing N-glycosyl compounds"/>
    <property type="evidence" value="ECO:0007669"/>
    <property type="project" value="TreeGrafter"/>
</dbReference>
<dbReference type="HOGENOM" id="CLU_869754_0_0_1"/>
<reference evidence="1 2" key="2">
    <citation type="journal article" date="2007" name="BMC Biol.">
        <title>A 100%-complete sequence reveals unusually simple genomic features in the hot-spring red alga Cyanidioschyzon merolae.</title>
        <authorList>
            <person name="Nozaki H."/>
            <person name="Takano H."/>
            <person name="Misumi O."/>
            <person name="Terasawa K."/>
            <person name="Matsuzaki M."/>
            <person name="Maruyama S."/>
            <person name="Nishida K."/>
            <person name="Yagisawa F."/>
            <person name="Yoshida Y."/>
            <person name="Fujiwara T."/>
            <person name="Takio S."/>
            <person name="Tamura K."/>
            <person name="Chung S.J."/>
            <person name="Nakamura S."/>
            <person name="Kuroiwa H."/>
            <person name="Tanaka K."/>
            <person name="Sato N."/>
            <person name="Kuroiwa T."/>
        </authorList>
    </citation>
    <scope>NUCLEOTIDE SEQUENCE [LARGE SCALE GENOMIC DNA]</scope>
    <source>
        <strain evidence="1 2">10D</strain>
    </source>
</reference>
<dbReference type="GO" id="GO:0005829">
    <property type="term" value="C:cytosol"/>
    <property type="evidence" value="ECO:0007669"/>
    <property type="project" value="TreeGrafter"/>
</dbReference>
<dbReference type="PANTHER" id="PTHR31223:SF70">
    <property type="entry name" value="LOG FAMILY PROTEIN YJL055W"/>
    <property type="match status" value="1"/>
</dbReference>
<dbReference type="eggNOG" id="ENOG502QSR9">
    <property type="taxonomic scope" value="Eukaryota"/>
</dbReference>
<dbReference type="Proteomes" id="UP000007014">
    <property type="component" value="Chromosome 8"/>
</dbReference>
<dbReference type="InterPro" id="IPR031100">
    <property type="entry name" value="LOG_fam"/>
</dbReference>
<dbReference type="Gramene" id="CMH205CT">
    <property type="protein sequence ID" value="CMH205CT"/>
    <property type="gene ID" value="CMH205C"/>
</dbReference>
<dbReference type="Gene3D" id="3.40.50.450">
    <property type="match status" value="1"/>
</dbReference>
<dbReference type="GeneID" id="16993532"/>
<dbReference type="OrthoDB" id="414463at2759"/>
<proteinExistence type="predicted"/>
<organism evidence="1 2">
    <name type="scientific">Cyanidioschyzon merolae (strain NIES-3377 / 10D)</name>
    <name type="common">Unicellular red alga</name>
    <dbReference type="NCBI Taxonomy" id="280699"/>
    <lineage>
        <taxon>Eukaryota</taxon>
        <taxon>Rhodophyta</taxon>
        <taxon>Bangiophyceae</taxon>
        <taxon>Cyanidiales</taxon>
        <taxon>Cyanidiaceae</taxon>
        <taxon>Cyanidioschyzon</taxon>
    </lineage>
</organism>
<evidence type="ECO:0008006" key="3">
    <source>
        <dbReference type="Google" id="ProtNLM"/>
    </source>
</evidence>
<accession>M1UQR4</accession>
<dbReference type="EMBL" id="AP006490">
    <property type="protein sequence ID" value="BAM79861.1"/>
    <property type="molecule type" value="Genomic_DNA"/>
</dbReference>
<reference evidence="1 2" key="1">
    <citation type="journal article" date="2004" name="Nature">
        <title>Genome sequence of the ultrasmall unicellular red alga Cyanidioschyzon merolae 10D.</title>
        <authorList>
            <person name="Matsuzaki M."/>
            <person name="Misumi O."/>
            <person name="Shin-i T."/>
            <person name="Maruyama S."/>
            <person name="Takahara M."/>
            <person name="Miyagishima S."/>
            <person name="Mori T."/>
            <person name="Nishida K."/>
            <person name="Yagisawa F."/>
            <person name="Nishida K."/>
            <person name="Yoshida Y."/>
            <person name="Nishimura Y."/>
            <person name="Nakao S."/>
            <person name="Kobayashi T."/>
            <person name="Momoyama Y."/>
            <person name="Higashiyama T."/>
            <person name="Minoda A."/>
            <person name="Sano M."/>
            <person name="Nomoto H."/>
            <person name="Oishi K."/>
            <person name="Hayashi H."/>
            <person name="Ohta F."/>
            <person name="Nishizaka S."/>
            <person name="Haga S."/>
            <person name="Miura S."/>
            <person name="Morishita T."/>
            <person name="Kabeya Y."/>
            <person name="Terasawa K."/>
            <person name="Suzuki Y."/>
            <person name="Ishii Y."/>
            <person name="Asakawa S."/>
            <person name="Takano H."/>
            <person name="Ohta N."/>
            <person name="Kuroiwa H."/>
            <person name="Tanaka K."/>
            <person name="Shimizu N."/>
            <person name="Sugano S."/>
            <person name="Sato N."/>
            <person name="Nozaki H."/>
            <person name="Ogasawara N."/>
            <person name="Kohara Y."/>
            <person name="Kuroiwa T."/>
        </authorList>
    </citation>
    <scope>NUCLEOTIDE SEQUENCE [LARGE SCALE GENOMIC DNA]</scope>
    <source>
        <strain evidence="1 2">10D</strain>
    </source>
</reference>
<evidence type="ECO:0000313" key="1">
    <source>
        <dbReference type="EMBL" id="BAM79861.1"/>
    </source>
</evidence>
<dbReference type="RefSeq" id="XP_005536147.1">
    <property type="nucleotide sequence ID" value="XM_005536090.1"/>
</dbReference>